<evidence type="ECO:0000256" key="1">
    <source>
        <dbReference type="ARBA" id="ARBA00005466"/>
    </source>
</evidence>
<dbReference type="InterPro" id="IPR006094">
    <property type="entry name" value="Oxid_FAD_bind_N"/>
</dbReference>
<dbReference type="InterPro" id="IPR016169">
    <property type="entry name" value="FAD-bd_PCMH_sub2"/>
</dbReference>
<proteinExistence type="inferred from homology"/>
<evidence type="ECO:0000313" key="5">
    <source>
        <dbReference type="EMBL" id="BCS29622.1"/>
    </source>
</evidence>
<dbReference type="SUPFAM" id="SSF56176">
    <property type="entry name" value="FAD-binding/transporter-associated domain-like"/>
    <property type="match status" value="1"/>
</dbReference>
<keyword evidence="2" id="KW-0560">Oxidoreductase</keyword>
<dbReference type="RefSeq" id="XP_041561808.1">
    <property type="nucleotide sequence ID" value="XM_041696149.1"/>
</dbReference>
<feature type="chain" id="PRO_5031570611" description="FAD-binding PCMH-type domain-containing protein" evidence="3">
    <location>
        <begin position="20"/>
        <end position="574"/>
    </location>
</feature>
<comment type="similarity">
    <text evidence="1">Belongs to the oxygen-dependent FAD-linked oxidoreductase family.</text>
</comment>
<dbReference type="InterPro" id="IPR050432">
    <property type="entry name" value="FAD-linked_Oxidoreductases_BP"/>
</dbReference>
<dbReference type="InterPro" id="IPR036318">
    <property type="entry name" value="FAD-bd_PCMH-like_sf"/>
</dbReference>
<evidence type="ECO:0000256" key="3">
    <source>
        <dbReference type="SAM" id="SignalP"/>
    </source>
</evidence>
<dbReference type="OrthoDB" id="9983560at2759"/>
<gene>
    <name evidence="5" type="ORF">APUU_71192S</name>
</gene>
<evidence type="ECO:0000256" key="2">
    <source>
        <dbReference type="ARBA" id="ARBA00023002"/>
    </source>
</evidence>
<dbReference type="Gene3D" id="3.30.465.10">
    <property type="match status" value="2"/>
</dbReference>
<name>A0A7R8ASX6_9EURO</name>
<dbReference type="PANTHER" id="PTHR13878">
    <property type="entry name" value="GULONOLACTONE OXIDASE"/>
    <property type="match status" value="1"/>
</dbReference>
<dbReference type="GeneID" id="64979619"/>
<dbReference type="InterPro" id="IPR012951">
    <property type="entry name" value="BBE"/>
</dbReference>
<dbReference type="EMBL" id="AP024449">
    <property type="protein sequence ID" value="BCS29622.1"/>
    <property type="molecule type" value="Genomic_DNA"/>
</dbReference>
<evidence type="ECO:0000313" key="6">
    <source>
        <dbReference type="Proteomes" id="UP000654913"/>
    </source>
</evidence>
<protein>
    <recommendedName>
        <fullName evidence="4">FAD-binding PCMH-type domain-containing protein</fullName>
    </recommendedName>
</protein>
<dbReference type="KEGG" id="apuu:APUU_71192S"/>
<dbReference type="Pfam" id="PF01565">
    <property type="entry name" value="FAD_binding_4"/>
    <property type="match status" value="1"/>
</dbReference>
<reference evidence="5" key="1">
    <citation type="submission" date="2021-01" db="EMBL/GenBank/DDBJ databases">
        <authorList>
            <consortium name="Aspergillus puulaauensis MK2 genome sequencing consortium"/>
            <person name="Kazuki M."/>
            <person name="Futagami T."/>
        </authorList>
    </citation>
    <scope>NUCLEOTIDE SEQUENCE</scope>
    <source>
        <strain evidence="5">MK2</strain>
    </source>
</reference>
<feature type="signal peptide" evidence="3">
    <location>
        <begin position="1"/>
        <end position="19"/>
    </location>
</feature>
<accession>A0A7R8ASX6</accession>
<dbReference type="PROSITE" id="PS51387">
    <property type="entry name" value="FAD_PCMH"/>
    <property type="match status" value="1"/>
</dbReference>
<dbReference type="AlphaFoldDB" id="A0A7R8ASX6"/>
<organism evidence="5 6">
    <name type="scientific">Aspergillus puulaauensis</name>
    <dbReference type="NCBI Taxonomy" id="1220207"/>
    <lineage>
        <taxon>Eukaryota</taxon>
        <taxon>Fungi</taxon>
        <taxon>Dikarya</taxon>
        <taxon>Ascomycota</taxon>
        <taxon>Pezizomycotina</taxon>
        <taxon>Eurotiomycetes</taxon>
        <taxon>Eurotiomycetidae</taxon>
        <taxon>Eurotiales</taxon>
        <taxon>Aspergillaceae</taxon>
        <taxon>Aspergillus</taxon>
    </lineage>
</organism>
<reference evidence="5" key="2">
    <citation type="submission" date="2021-02" db="EMBL/GenBank/DDBJ databases">
        <title>Aspergillus puulaauensis MK2 genome sequence.</title>
        <authorList>
            <person name="Futagami T."/>
            <person name="Mori K."/>
            <person name="Kadooka C."/>
            <person name="Tanaka T."/>
        </authorList>
    </citation>
    <scope>NUCLEOTIDE SEQUENCE</scope>
    <source>
        <strain evidence="5">MK2</strain>
    </source>
</reference>
<dbReference type="InterPro" id="IPR016166">
    <property type="entry name" value="FAD-bd_PCMH"/>
</dbReference>
<dbReference type="Proteomes" id="UP000654913">
    <property type="component" value="Chromosome 7"/>
</dbReference>
<dbReference type="GO" id="GO:0071949">
    <property type="term" value="F:FAD binding"/>
    <property type="evidence" value="ECO:0007669"/>
    <property type="project" value="InterPro"/>
</dbReference>
<sequence>MKAAWTAAAALLLAGSTSASSGDCHCLPGDDCWPAASQWDSLNSTVGGRLIATVPVGSPCHDPTYDATACAQLKEDWNLPQTHYVSSSSVMQQFFANRSCDPFTDKSSPCELGNYVSYAVDVASSDDVVAAIKFAQDNNVRFVVKNTGHDYLGRSTGAGALSVWTHNLKDIEYVDWAEDSYTGPAYKLGSGVQGFDVLETTHAQGHVIVGGECPTVGLAGGYLQGGGHSALSTSFGLGADQSLAFEVVTAAGDVITASRTENTDLYWALSGGGAGNWAVVLSVTVKAYQSEIVSGATVTYSTKDLSKDVFIEAVDHFHRLLPDMIDAGTTVIYQMLPGYFLIKPLTAFNMTSAQVKDILAPFLSELDSLSIQYQANYTQYDSYYDHYQQYMGPLPNGNLGVGEFTYGGRLLPRSVLQSNPTDLATALYDITSQGVVAVGVGLNVAKTNDVDNAIFSHWREAAVTMQIGLSYNDTAPWSQLLAEQQKMTDEINPLLEAVTPGGGTYENESNFLQPNWKEVFFGDNYSKLEEIKSKWDPNHVFYVLKGVGSDYWSVSEEGRMCRAQKRSTPPACRA</sequence>
<dbReference type="GO" id="GO:0016491">
    <property type="term" value="F:oxidoreductase activity"/>
    <property type="evidence" value="ECO:0007669"/>
    <property type="project" value="UniProtKB-KW"/>
</dbReference>
<dbReference type="PANTHER" id="PTHR13878:SF91">
    <property type="entry name" value="FAD BINDING DOMAIN PROTEIN (AFU_ORTHOLOGUE AFUA_6G12070)-RELATED"/>
    <property type="match status" value="1"/>
</dbReference>
<dbReference type="Pfam" id="PF08031">
    <property type="entry name" value="BBE"/>
    <property type="match status" value="1"/>
</dbReference>
<evidence type="ECO:0000259" key="4">
    <source>
        <dbReference type="PROSITE" id="PS51387"/>
    </source>
</evidence>
<feature type="domain" description="FAD-binding PCMH-type" evidence="4">
    <location>
        <begin position="112"/>
        <end position="290"/>
    </location>
</feature>
<keyword evidence="3" id="KW-0732">Signal</keyword>
<keyword evidence="6" id="KW-1185">Reference proteome</keyword>